<organism evidence="1 2">
    <name type="scientific">Trachymyrmex septentrionalis</name>
    <dbReference type="NCBI Taxonomy" id="34720"/>
    <lineage>
        <taxon>Eukaryota</taxon>
        <taxon>Metazoa</taxon>
        <taxon>Ecdysozoa</taxon>
        <taxon>Arthropoda</taxon>
        <taxon>Hexapoda</taxon>
        <taxon>Insecta</taxon>
        <taxon>Pterygota</taxon>
        <taxon>Neoptera</taxon>
        <taxon>Endopterygota</taxon>
        <taxon>Hymenoptera</taxon>
        <taxon>Apocrita</taxon>
        <taxon>Aculeata</taxon>
        <taxon>Formicoidea</taxon>
        <taxon>Formicidae</taxon>
        <taxon>Myrmicinae</taxon>
        <taxon>Trachymyrmex</taxon>
    </lineage>
</organism>
<evidence type="ECO:0000313" key="2">
    <source>
        <dbReference type="Proteomes" id="UP000078541"/>
    </source>
</evidence>
<keyword evidence="2" id="KW-1185">Reference proteome</keyword>
<sequence>MCLPTEIPSYKCPAYGGDVRHDESARFVGGLRGRMSAEILEMFNLTKSRTSGFDGGYSIETQRPFAISVQAIKSFHNYATPDRCMVQRETLKGLSVARSKKRLRRETEKREEDSL</sequence>
<reference evidence="1 2" key="1">
    <citation type="submission" date="2016-03" db="EMBL/GenBank/DDBJ databases">
        <title>Trachymyrmex septentrionalis WGS genome.</title>
        <authorList>
            <person name="Nygaard S."/>
            <person name="Hu H."/>
            <person name="Boomsma J."/>
            <person name="Zhang G."/>
        </authorList>
    </citation>
    <scope>NUCLEOTIDE SEQUENCE [LARGE SCALE GENOMIC DNA]</scope>
    <source>
        <strain evidence="1">Tsep2-gDNA-1</strain>
        <tissue evidence="1">Whole body</tissue>
    </source>
</reference>
<proteinExistence type="predicted"/>
<gene>
    <name evidence="1" type="ORF">ALC56_11886</name>
</gene>
<dbReference type="Proteomes" id="UP000078541">
    <property type="component" value="Unassembled WGS sequence"/>
</dbReference>
<name>A0A195EZS7_9HYME</name>
<evidence type="ECO:0000313" key="1">
    <source>
        <dbReference type="EMBL" id="KYN33810.1"/>
    </source>
</evidence>
<protein>
    <submittedName>
        <fullName evidence="1">Uncharacterized protein</fullName>
    </submittedName>
</protein>
<dbReference type="EMBL" id="KQ981891">
    <property type="protein sequence ID" value="KYN33810.1"/>
    <property type="molecule type" value="Genomic_DNA"/>
</dbReference>
<dbReference type="AlphaFoldDB" id="A0A195EZS7"/>
<accession>A0A195EZS7</accession>